<feature type="transmembrane region" description="Helical" evidence="9">
    <location>
        <begin position="30"/>
        <end position="49"/>
    </location>
</feature>
<evidence type="ECO:0000256" key="1">
    <source>
        <dbReference type="ARBA" id="ARBA00004651"/>
    </source>
</evidence>
<dbReference type="PANTHER" id="PTHR32507:SF8">
    <property type="entry name" value="CNH1P"/>
    <property type="match status" value="1"/>
</dbReference>
<dbReference type="Gene3D" id="1.20.1530.20">
    <property type="match status" value="1"/>
</dbReference>
<protein>
    <submittedName>
        <fullName evidence="11">Cation:proton antiporter</fullName>
    </submittedName>
</protein>
<evidence type="ECO:0000313" key="11">
    <source>
        <dbReference type="EMBL" id="MCC0093287.1"/>
    </source>
</evidence>
<evidence type="ECO:0000256" key="9">
    <source>
        <dbReference type="SAM" id="Phobius"/>
    </source>
</evidence>
<comment type="subcellular location">
    <subcellularLocation>
        <location evidence="1">Cell membrane</location>
        <topology evidence="1">Multi-pass membrane protein</topology>
    </subcellularLocation>
</comment>
<dbReference type="InterPro" id="IPR038770">
    <property type="entry name" value="Na+/solute_symporter_sf"/>
</dbReference>
<dbReference type="Pfam" id="PF00999">
    <property type="entry name" value="Na_H_Exchanger"/>
    <property type="match status" value="1"/>
</dbReference>
<dbReference type="PANTHER" id="PTHR32507">
    <property type="entry name" value="NA(+)/H(+) ANTIPORTER 1"/>
    <property type="match status" value="1"/>
</dbReference>
<evidence type="ECO:0000256" key="5">
    <source>
        <dbReference type="ARBA" id="ARBA00022692"/>
    </source>
</evidence>
<keyword evidence="8 9" id="KW-0472">Membrane</keyword>
<sequence>MNGWAVVVAGSAVVGYGALSRRLSTTVLSGPMVFMLVGLAIGPLGLDLLDRAKDPEVTRTLLESALVLLLFADAAGIRARDLRREEFLPLRLLAVGLPVAMALGWLVAWPLLPGLSVWELALTSVILAPTDAALGQQAFSNKRVPPLVRGGLTVESGLNDGLALPFFVLALAAAGEGHGHPGVAETFLRALLLSGAIGIAAGWGGASLLRWSLVRGWSSSDWRQFLVLAVPVIAYAFCVMGEGSGFIGAWVAGLAFGIHLRRTPAGLGIPPQDADPSQSTRFTERIGLLLASLSFLVFGAVILGPTLQHLTWRTVLYALLSLTVIRMLPVALALTGTGLRPASIAYIGWFGPRGLASLVFGLLALEEHLPGETLLSEVIAVTVGLSIILHGASAPILGDRYGTWFTRTLRKEPNLRENALAQHDNPH</sequence>
<dbReference type="InterPro" id="IPR006153">
    <property type="entry name" value="Cation/H_exchanger_TM"/>
</dbReference>
<evidence type="ECO:0000256" key="4">
    <source>
        <dbReference type="ARBA" id="ARBA00022475"/>
    </source>
</evidence>
<feature type="transmembrane region" description="Helical" evidence="9">
    <location>
        <begin position="88"/>
        <end position="112"/>
    </location>
</feature>
<evidence type="ECO:0000256" key="6">
    <source>
        <dbReference type="ARBA" id="ARBA00022989"/>
    </source>
</evidence>
<evidence type="ECO:0000313" key="12">
    <source>
        <dbReference type="Proteomes" id="UP001520654"/>
    </source>
</evidence>
<name>A0ABS8DX77_9ACTN</name>
<dbReference type="EMBL" id="JAINUL010000001">
    <property type="protein sequence ID" value="MCC0093287.1"/>
    <property type="molecule type" value="Genomic_DNA"/>
</dbReference>
<keyword evidence="12" id="KW-1185">Reference proteome</keyword>
<organism evidence="11 12">
    <name type="scientific">Streptomyces flavotricini</name>
    <dbReference type="NCBI Taxonomy" id="66888"/>
    <lineage>
        <taxon>Bacteria</taxon>
        <taxon>Bacillati</taxon>
        <taxon>Actinomycetota</taxon>
        <taxon>Actinomycetes</taxon>
        <taxon>Kitasatosporales</taxon>
        <taxon>Streptomycetaceae</taxon>
        <taxon>Streptomyces</taxon>
    </lineage>
</organism>
<feature type="transmembrane region" description="Helical" evidence="9">
    <location>
        <begin position="286"/>
        <end position="303"/>
    </location>
</feature>
<keyword evidence="4" id="KW-1003">Cell membrane</keyword>
<feature type="transmembrane region" description="Helical" evidence="9">
    <location>
        <begin position="315"/>
        <end position="334"/>
    </location>
</feature>
<feature type="domain" description="Cation/H+ exchanger transmembrane" evidence="10">
    <location>
        <begin position="12"/>
        <end position="396"/>
    </location>
</feature>
<feature type="transmembrane region" description="Helical" evidence="9">
    <location>
        <begin position="225"/>
        <end position="252"/>
    </location>
</feature>
<evidence type="ECO:0000256" key="8">
    <source>
        <dbReference type="ARBA" id="ARBA00023136"/>
    </source>
</evidence>
<feature type="transmembrane region" description="Helical" evidence="9">
    <location>
        <begin position="162"/>
        <end position="179"/>
    </location>
</feature>
<evidence type="ECO:0000259" key="10">
    <source>
        <dbReference type="Pfam" id="PF00999"/>
    </source>
</evidence>
<keyword evidence="3" id="KW-0050">Antiport</keyword>
<keyword evidence="5 9" id="KW-0812">Transmembrane</keyword>
<keyword evidence="6 9" id="KW-1133">Transmembrane helix</keyword>
<keyword evidence="7" id="KW-0406">Ion transport</keyword>
<evidence type="ECO:0000256" key="3">
    <source>
        <dbReference type="ARBA" id="ARBA00022449"/>
    </source>
</evidence>
<keyword evidence="2" id="KW-0813">Transport</keyword>
<dbReference type="Proteomes" id="UP001520654">
    <property type="component" value="Unassembled WGS sequence"/>
</dbReference>
<proteinExistence type="predicted"/>
<feature type="transmembrane region" description="Helical" evidence="9">
    <location>
        <begin position="191"/>
        <end position="213"/>
    </location>
</feature>
<reference evidence="11 12" key="1">
    <citation type="submission" date="2021-08" db="EMBL/GenBank/DDBJ databases">
        <title>Genomic Architecture of Streptomyces flavotricini NGL1 and Streptomyces erythrochromogenes HMS4 With Differential Plant Beneficial attributes and laccase production capabilities.</title>
        <authorList>
            <person name="Salwan R."/>
            <person name="Kaur R."/>
            <person name="Sharma V."/>
        </authorList>
    </citation>
    <scope>NUCLEOTIDE SEQUENCE [LARGE SCALE GENOMIC DNA]</scope>
    <source>
        <strain evidence="11 12">NGL1</strain>
    </source>
</reference>
<evidence type="ECO:0000256" key="2">
    <source>
        <dbReference type="ARBA" id="ARBA00022448"/>
    </source>
</evidence>
<gene>
    <name evidence="11" type="ORF">K7B10_00385</name>
</gene>
<feature type="transmembrane region" description="Helical" evidence="9">
    <location>
        <begin position="377"/>
        <end position="397"/>
    </location>
</feature>
<accession>A0ABS8DX77</accession>
<feature type="transmembrane region" description="Helical" evidence="9">
    <location>
        <begin position="346"/>
        <end position="365"/>
    </location>
</feature>
<comment type="caution">
    <text evidence="11">The sequence shown here is derived from an EMBL/GenBank/DDBJ whole genome shotgun (WGS) entry which is preliminary data.</text>
</comment>
<evidence type="ECO:0000256" key="7">
    <source>
        <dbReference type="ARBA" id="ARBA00023065"/>
    </source>
</evidence>
<dbReference type="RefSeq" id="WP_229333946.1">
    <property type="nucleotide sequence ID" value="NZ_JAINUL010000001.1"/>
</dbReference>